<dbReference type="AlphaFoldDB" id="A0A1I0X121"/>
<evidence type="ECO:0000313" key="6">
    <source>
        <dbReference type="Proteomes" id="UP000198642"/>
    </source>
</evidence>
<dbReference type="InterPro" id="IPR007484">
    <property type="entry name" value="Peptidase_M28"/>
</dbReference>
<dbReference type="Pfam" id="PF02225">
    <property type="entry name" value="PA"/>
    <property type="match status" value="1"/>
</dbReference>
<feature type="domain" description="Peptidase M28" evidence="4">
    <location>
        <begin position="237"/>
        <end position="434"/>
    </location>
</feature>
<keyword evidence="5" id="KW-0121">Carboxypeptidase</keyword>
<evidence type="ECO:0000256" key="1">
    <source>
        <dbReference type="SAM" id="MobiDB-lite"/>
    </source>
</evidence>
<dbReference type="RefSeq" id="WP_090235203.1">
    <property type="nucleotide sequence ID" value="NZ_FOJW01000004.1"/>
</dbReference>
<feature type="chain" id="PRO_5011435197" evidence="2">
    <location>
        <begin position="26"/>
        <end position="473"/>
    </location>
</feature>
<organism evidence="5 6">
    <name type="scientific">Lentibacillus halodurans</name>
    <dbReference type="NCBI Taxonomy" id="237679"/>
    <lineage>
        <taxon>Bacteria</taxon>
        <taxon>Bacillati</taxon>
        <taxon>Bacillota</taxon>
        <taxon>Bacilli</taxon>
        <taxon>Bacillales</taxon>
        <taxon>Bacillaceae</taxon>
        <taxon>Lentibacillus</taxon>
    </lineage>
</organism>
<dbReference type="InterPro" id="IPR045175">
    <property type="entry name" value="M28_fam"/>
</dbReference>
<gene>
    <name evidence="5" type="ORF">SAMN04488072_10481</name>
</gene>
<dbReference type="PANTHER" id="PTHR12147:SF26">
    <property type="entry name" value="PEPTIDASE M28 DOMAIN-CONTAINING PROTEIN"/>
    <property type="match status" value="1"/>
</dbReference>
<dbReference type="SUPFAM" id="SSF52025">
    <property type="entry name" value="PA domain"/>
    <property type="match status" value="1"/>
</dbReference>
<dbReference type="GO" id="GO:0006508">
    <property type="term" value="P:proteolysis"/>
    <property type="evidence" value="ECO:0007669"/>
    <property type="project" value="InterPro"/>
</dbReference>
<feature type="signal peptide" evidence="2">
    <location>
        <begin position="1"/>
        <end position="25"/>
    </location>
</feature>
<keyword evidence="2" id="KW-0732">Signal</keyword>
<evidence type="ECO:0000313" key="5">
    <source>
        <dbReference type="EMBL" id="SFA94712.1"/>
    </source>
</evidence>
<dbReference type="Pfam" id="PF04389">
    <property type="entry name" value="Peptidase_M28"/>
    <property type="match status" value="1"/>
</dbReference>
<dbReference type="STRING" id="237679.SAMN04488072_10481"/>
<dbReference type="GO" id="GO:0008235">
    <property type="term" value="F:metalloexopeptidase activity"/>
    <property type="evidence" value="ECO:0007669"/>
    <property type="project" value="InterPro"/>
</dbReference>
<reference evidence="5 6" key="1">
    <citation type="submission" date="2016-10" db="EMBL/GenBank/DDBJ databases">
        <authorList>
            <person name="de Groot N.N."/>
        </authorList>
    </citation>
    <scope>NUCLEOTIDE SEQUENCE [LARGE SCALE GENOMIC DNA]</scope>
    <source>
        <strain evidence="5 6">CGMCC 1.3702</strain>
    </source>
</reference>
<sequence>MRKLIATIAVFVLLFSIMQTGTAAALPNKGGNGSGFDKKITERFNSDLAMEHISHLSEDIGPRVAGTEEELVAAEYIQQELQAYGYETETETFGIADRLEGDLTTSLNEEELALRIATGSASTQGENVTGKIVDAGVGLPDDFPDETEGNIALIERGEMSFWEKTENAINAGAAGVIIYDNAEDLVPPTPSLGDNESSIPVVAITMEDGQKLMEEIANEEVRTTLSITEISDQQSQNIVAVKEPKGKPVNDDDIVYVTAHYDSVPYSPGASDNASGTSVALELARIMEPFPTDKEVRFVFFGAEEIGLVGSSEYVSGLSAQDVDNSLAAFNMDMVGTGWDQASALYVNVTDGAPNTVWQAAEAAGERLENDSLILYERGASDHVSFYEAGIDAANFILRDPETASLEPWYHTPFDTIDKISPERIQTNGELIGAAVYDTVRQDVPRGKPKSTKNTPAPDASDYLLNEEPVLTE</sequence>
<feature type="region of interest" description="Disordered" evidence="1">
    <location>
        <begin position="442"/>
        <end position="473"/>
    </location>
</feature>
<keyword evidence="5" id="KW-0378">Hydrolase</keyword>
<accession>A0A1I0X121</accession>
<dbReference type="Gene3D" id="3.50.30.30">
    <property type="match status" value="1"/>
</dbReference>
<dbReference type="GO" id="GO:0004180">
    <property type="term" value="F:carboxypeptidase activity"/>
    <property type="evidence" value="ECO:0007669"/>
    <property type="project" value="UniProtKB-KW"/>
</dbReference>
<feature type="domain" description="PA" evidence="3">
    <location>
        <begin position="128"/>
        <end position="212"/>
    </location>
</feature>
<evidence type="ECO:0000259" key="3">
    <source>
        <dbReference type="Pfam" id="PF02225"/>
    </source>
</evidence>
<dbReference type="Gene3D" id="3.40.630.10">
    <property type="entry name" value="Zn peptidases"/>
    <property type="match status" value="1"/>
</dbReference>
<name>A0A1I0X121_9BACI</name>
<keyword evidence="6" id="KW-1185">Reference proteome</keyword>
<dbReference type="OrthoDB" id="9762302at2"/>
<keyword evidence="5" id="KW-0645">Protease</keyword>
<proteinExistence type="predicted"/>
<dbReference type="PANTHER" id="PTHR12147">
    <property type="entry name" value="METALLOPEPTIDASE M28 FAMILY MEMBER"/>
    <property type="match status" value="1"/>
</dbReference>
<dbReference type="Proteomes" id="UP000198642">
    <property type="component" value="Unassembled WGS sequence"/>
</dbReference>
<dbReference type="InterPro" id="IPR046450">
    <property type="entry name" value="PA_dom_sf"/>
</dbReference>
<evidence type="ECO:0000259" key="4">
    <source>
        <dbReference type="Pfam" id="PF04389"/>
    </source>
</evidence>
<dbReference type="CDD" id="cd02133">
    <property type="entry name" value="PA_C5a_like"/>
    <property type="match status" value="1"/>
</dbReference>
<dbReference type="SUPFAM" id="SSF53187">
    <property type="entry name" value="Zn-dependent exopeptidases"/>
    <property type="match status" value="1"/>
</dbReference>
<protein>
    <submittedName>
        <fullName evidence="5">Zn-dependent amino-or carboxypeptidase, M28 family</fullName>
    </submittedName>
</protein>
<dbReference type="InterPro" id="IPR003137">
    <property type="entry name" value="PA_domain"/>
</dbReference>
<evidence type="ECO:0000256" key="2">
    <source>
        <dbReference type="SAM" id="SignalP"/>
    </source>
</evidence>
<dbReference type="EMBL" id="FOJW01000004">
    <property type="protein sequence ID" value="SFA94712.1"/>
    <property type="molecule type" value="Genomic_DNA"/>
</dbReference>